<evidence type="ECO:0000256" key="1">
    <source>
        <dbReference type="SAM" id="Phobius"/>
    </source>
</evidence>
<keyword evidence="1" id="KW-1133">Transmembrane helix</keyword>
<organism evidence="2 3">
    <name type="scientific">Cladophialophora chaetospira</name>
    <dbReference type="NCBI Taxonomy" id="386627"/>
    <lineage>
        <taxon>Eukaryota</taxon>
        <taxon>Fungi</taxon>
        <taxon>Dikarya</taxon>
        <taxon>Ascomycota</taxon>
        <taxon>Pezizomycotina</taxon>
        <taxon>Eurotiomycetes</taxon>
        <taxon>Chaetothyriomycetidae</taxon>
        <taxon>Chaetothyriales</taxon>
        <taxon>Herpotrichiellaceae</taxon>
        <taxon>Cladophialophora</taxon>
    </lineage>
</organism>
<protein>
    <recommendedName>
        <fullName evidence="4">Transmembrane protein</fullName>
    </recommendedName>
</protein>
<dbReference type="AlphaFoldDB" id="A0AA38XIE4"/>
<feature type="transmembrane region" description="Helical" evidence="1">
    <location>
        <begin position="31"/>
        <end position="50"/>
    </location>
</feature>
<feature type="transmembrane region" description="Helical" evidence="1">
    <location>
        <begin position="70"/>
        <end position="92"/>
    </location>
</feature>
<sequence length="185" mass="20556">MTMFSLLKIYAAVDKVLDVRATLVFHRLQRFYHTFNIVSTLLGGLALAVLTFDEFRSTDVHGLLDASAGLLTSSTLTAVIAVTIATMLLFKFEGHERPTRKELLIAWIPLVLLDVVIVEFLLAVVFWYAAKYAPWRSVLMGAQLAVLLVGTVAIAVWMWRSMSVKGGLGAEERKVTESSRRVADK</sequence>
<keyword evidence="1" id="KW-0472">Membrane</keyword>
<dbReference type="EMBL" id="JAPDRK010000003">
    <property type="protein sequence ID" value="KAJ9614037.1"/>
    <property type="molecule type" value="Genomic_DNA"/>
</dbReference>
<dbReference type="Proteomes" id="UP001172673">
    <property type="component" value="Unassembled WGS sequence"/>
</dbReference>
<feature type="transmembrane region" description="Helical" evidence="1">
    <location>
        <begin position="135"/>
        <end position="159"/>
    </location>
</feature>
<name>A0AA38XIE4_9EURO</name>
<evidence type="ECO:0000313" key="2">
    <source>
        <dbReference type="EMBL" id="KAJ9614037.1"/>
    </source>
</evidence>
<keyword evidence="1" id="KW-0812">Transmembrane</keyword>
<keyword evidence="3" id="KW-1185">Reference proteome</keyword>
<feature type="transmembrane region" description="Helical" evidence="1">
    <location>
        <begin position="104"/>
        <end position="129"/>
    </location>
</feature>
<comment type="caution">
    <text evidence="2">The sequence shown here is derived from an EMBL/GenBank/DDBJ whole genome shotgun (WGS) entry which is preliminary data.</text>
</comment>
<evidence type="ECO:0000313" key="3">
    <source>
        <dbReference type="Proteomes" id="UP001172673"/>
    </source>
</evidence>
<gene>
    <name evidence="2" type="ORF">H2200_002173</name>
</gene>
<evidence type="ECO:0008006" key="4">
    <source>
        <dbReference type="Google" id="ProtNLM"/>
    </source>
</evidence>
<accession>A0AA38XIE4</accession>
<reference evidence="2" key="1">
    <citation type="submission" date="2022-10" db="EMBL/GenBank/DDBJ databases">
        <title>Culturing micro-colonial fungi from biological soil crusts in the Mojave desert and describing Neophaeococcomyces mojavensis, and introducing the new genera and species Taxawa tesnikishii.</title>
        <authorList>
            <person name="Kurbessoian T."/>
            <person name="Stajich J.E."/>
        </authorList>
    </citation>
    <scope>NUCLEOTIDE SEQUENCE</scope>
    <source>
        <strain evidence="2">TK_41</strain>
    </source>
</reference>
<proteinExistence type="predicted"/>